<accession>A0ABV5SQN2</accession>
<comment type="caution">
    <text evidence="4">The sequence shown here is derived from an EMBL/GenBank/DDBJ whole genome shotgun (WGS) entry which is preliminary data.</text>
</comment>
<protein>
    <submittedName>
        <fullName evidence="4">Fumarylacetoacetate hydrolase family protein</fullName>
    </submittedName>
</protein>
<keyword evidence="4" id="KW-0378">Hydrolase</keyword>
<gene>
    <name evidence="4" type="ORF">ACFFQV_10155</name>
</gene>
<reference evidence="4 5" key="1">
    <citation type="submission" date="2024-09" db="EMBL/GenBank/DDBJ databases">
        <authorList>
            <person name="Sun Q."/>
            <person name="Mori K."/>
        </authorList>
    </citation>
    <scope>NUCLEOTIDE SEQUENCE [LARGE SCALE GENOMIC DNA]</scope>
    <source>
        <strain evidence="4 5">JCM 14321</strain>
    </source>
</reference>
<sequence length="282" mass="29882">MRFARLGDPGSEIPVLLDGGRTLDLRGVTRDVDAEFLGGDGLARVRAALEAGSIPELDGAAELRIGAPIARPGAVYCIGMNYAAHAAESGSAPPEHLVMFMKSPNTVIGPNDEVAIPRGSTKTDWEVELGIVIGARASMLDSPADARAHIAGFVTANDLSERDWQLAVSGGQWSKGKSAPGFCPTGPWLATPDELDADDVRLRSFVNGERRQDSSTADLIFGIDTIVWQLSQYLALDPGDLVLTGTPEGVALSGRFPYLGAGDVVEIEIDGLGRQRQRYVDA</sequence>
<keyword evidence="5" id="KW-1185">Reference proteome</keyword>
<dbReference type="RefSeq" id="WP_157422639.1">
    <property type="nucleotide sequence ID" value="NZ_BAAANI010000002.1"/>
</dbReference>
<dbReference type="SUPFAM" id="SSF56529">
    <property type="entry name" value="FAH"/>
    <property type="match status" value="1"/>
</dbReference>
<evidence type="ECO:0000313" key="5">
    <source>
        <dbReference type="Proteomes" id="UP001589667"/>
    </source>
</evidence>
<proteinExistence type="inferred from homology"/>
<comment type="similarity">
    <text evidence="1">Belongs to the FAH family.</text>
</comment>
<dbReference type="EMBL" id="JBHMBL010000002">
    <property type="protein sequence ID" value="MFB9642648.1"/>
    <property type="molecule type" value="Genomic_DNA"/>
</dbReference>
<dbReference type="Pfam" id="PF01557">
    <property type="entry name" value="FAA_hydrolase"/>
    <property type="match status" value="1"/>
</dbReference>
<dbReference type="PANTHER" id="PTHR42796">
    <property type="entry name" value="FUMARYLACETOACETATE HYDROLASE DOMAIN-CONTAINING PROTEIN 2A-RELATED"/>
    <property type="match status" value="1"/>
</dbReference>
<evidence type="ECO:0000259" key="3">
    <source>
        <dbReference type="Pfam" id="PF01557"/>
    </source>
</evidence>
<dbReference type="InterPro" id="IPR011234">
    <property type="entry name" value="Fumarylacetoacetase-like_C"/>
</dbReference>
<dbReference type="InterPro" id="IPR051121">
    <property type="entry name" value="FAH"/>
</dbReference>
<dbReference type="InterPro" id="IPR036663">
    <property type="entry name" value="Fumarylacetoacetase_C_sf"/>
</dbReference>
<evidence type="ECO:0000313" key="4">
    <source>
        <dbReference type="EMBL" id="MFB9642648.1"/>
    </source>
</evidence>
<evidence type="ECO:0000256" key="1">
    <source>
        <dbReference type="ARBA" id="ARBA00010211"/>
    </source>
</evidence>
<organism evidence="4 5">
    <name type="scientific">Agromyces lapidis</name>
    <dbReference type="NCBI Taxonomy" id="279574"/>
    <lineage>
        <taxon>Bacteria</taxon>
        <taxon>Bacillati</taxon>
        <taxon>Actinomycetota</taxon>
        <taxon>Actinomycetes</taxon>
        <taxon>Micrococcales</taxon>
        <taxon>Microbacteriaceae</taxon>
        <taxon>Agromyces</taxon>
    </lineage>
</organism>
<dbReference type="Gene3D" id="3.90.850.10">
    <property type="entry name" value="Fumarylacetoacetase-like, C-terminal domain"/>
    <property type="match status" value="1"/>
</dbReference>
<dbReference type="PANTHER" id="PTHR42796:SF4">
    <property type="entry name" value="FUMARYLACETOACETATE HYDROLASE DOMAIN-CONTAINING PROTEIN 2A"/>
    <property type="match status" value="1"/>
</dbReference>
<evidence type="ECO:0000256" key="2">
    <source>
        <dbReference type="ARBA" id="ARBA00022723"/>
    </source>
</evidence>
<feature type="domain" description="Fumarylacetoacetase-like C-terminal" evidence="3">
    <location>
        <begin position="75"/>
        <end position="278"/>
    </location>
</feature>
<name>A0ABV5SQN2_9MICO</name>
<dbReference type="GO" id="GO:0016787">
    <property type="term" value="F:hydrolase activity"/>
    <property type="evidence" value="ECO:0007669"/>
    <property type="project" value="UniProtKB-KW"/>
</dbReference>
<keyword evidence="2" id="KW-0479">Metal-binding</keyword>
<dbReference type="Proteomes" id="UP001589667">
    <property type="component" value="Unassembled WGS sequence"/>
</dbReference>